<keyword evidence="5" id="KW-0378">Hydrolase</keyword>
<dbReference type="EMBL" id="CAKOGP040001557">
    <property type="protein sequence ID" value="CAJ1945953.1"/>
    <property type="molecule type" value="Genomic_DNA"/>
</dbReference>
<evidence type="ECO:0000259" key="7">
    <source>
        <dbReference type="Pfam" id="PF17801"/>
    </source>
</evidence>
<dbReference type="SUPFAM" id="SSF51445">
    <property type="entry name" value="(Trans)glycosidases"/>
    <property type="match status" value="1"/>
</dbReference>
<evidence type="ECO:0000256" key="3">
    <source>
        <dbReference type="ARBA" id="ARBA00012755"/>
    </source>
</evidence>
<dbReference type="Pfam" id="PF17801">
    <property type="entry name" value="Melibiase_C"/>
    <property type="match status" value="1"/>
</dbReference>
<keyword evidence="6" id="KW-0326">Glycosidase</keyword>
<comment type="catalytic activity">
    <reaction evidence="1">
        <text>Hydrolysis of terminal, non-reducing alpha-D-galactose residues in alpha-D-galactosides, including galactose oligosaccharides, galactomannans and galactolipids.</text>
        <dbReference type="EC" id="3.2.1.22"/>
    </reaction>
</comment>
<dbReference type="Pfam" id="PF16499">
    <property type="entry name" value="Melibiase_2"/>
    <property type="match status" value="2"/>
</dbReference>
<dbReference type="CDD" id="cd14792">
    <property type="entry name" value="GH27"/>
    <property type="match status" value="1"/>
</dbReference>
<keyword evidence="9" id="KW-1185">Reference proteome</keyword>
<reference evidence="8" key="1">
    <citation type="submission" date="2023-08" db="EMBL/GenBank/DDBJ databases">
        <authorList>
            <person name="Audoor S."/>
            <person name="Bilcke G."/>
        </authorList>
    </citation>
    <scope>NUCLEOTIDE SEQUENCE</scope>
</reference>
<dbReference type="InterPro" id="IPR041233">
    <property type="entry name" value="Melibiase_C"/>
</dbReference>
<evidence type="ECO:0000256" key="4">
    <source>
        <dbReference type="ARBA" id="ARBA00022729"/>
    </source>
</evidence>
<keyword evidence="4" id="KW-0732">Signal</keyword>
<dbReference type="Proteomes" id="UP001295423">
    <property type="component" value="Unassembled WGS sequence"/>
</dbReference>
<dbReference type="Gene3D" id="2.60.40.1180">
    <property type="entry name" value="Golgi alpha-mannosidase II"/>
    <property type="match status" value="1"/>
</dbReference>
<dbReference type="Gene3D" id="3.20.20.70">
    <property type="entry name" value="Aldolase class I"/>
    <property type="match status" value="1"/>
</dbReference>
<name>A0AAD2CYR4_9STRA</name>
<evidence type="ECO:0000256" key="6">
    <source>
        <dbReference type="ARBA" id="ARBA00023295"/>
    </source>
</evidence>
<dbReference type="EC" id="3.2.1.22" evidence="3"/>
<evidence type="ECO:0000256" key="5">
    <source>
        <dbReference type="ARBA" id="ARBA00022801"/>
    </source>
</evidence>
<accession>A0AAD2CYR4</accession>
<comment type="caution">
    <text evidence="8">The sequence shown here is derived from an EMBL/GenBank/DDBJ whole genome shotgun (WGS) entry which is preliminary data.</text>
</comment>
<dbReference type="SUPFAM" id="SSF51011">
    <property type="entry name" value="Glycosyl hydrolase domain"/>
    <property type="match status" value="1"/>
</dbReference>
<dbReference type="InterPro" id="IPR002241">
    <property type="entry name" value="Glyco_hydro_27"/>
</dbReference>
<organism evidence="8 9">
    <name type="scientific">Cylindrotheca closterium</name>
    <dbReference type="NCBI Taxonomy" id="2856"/>
    <lineage>
        <taxon>Eukaryota</taxon>
        <taxon>Sar</taxon>
        <taxon>Stramenopiles</taxon>
        <taxon>Ochrophyta</taxon>
        <taxon>Bacillariophyta</taxon>
        <taxon>Bacillariophyceae</taxon>
        <taxon>Bacillariophycidae</taxon>
        <taxon>Bacillariales</taxon>
        <taxon>Bacillariaceae</taxon>
        <taxon>Cylindrotheca</taxon>
    </lineage>
</organism>
<dbReference type="InterPro" id="IPR017853">
    <property type="entry name" value="GH"/>
</dbReference>
<dbReference type="GO" id="GO:0005975">
    <property type="term" value="P:carbohydrate metabolic process"/>
    <property type="evidence" value="ECO:0007669"/>
    <property type="project" value="InterPro"/>
</dbReference>
<dbReference type="InterPro" id="IPR013780">
    <property type="entry name" value="Glyco_hydro_b"/>
</dbReference>
<dbReference type="InterPro" id="IPR013785">
    <property type="entry name" value="Aldolase_TIM"/>
</dbReference>
<proteinExistence type="inferred from homology"/>
<feature type="domain" description="Alpha galactosidase C-terminal" evidence="7">
    <location>
        <begin position="370"/>
        <end position="459"/>
    </location>
</feature>
<dbReference type="PANTHER" id="PTHR11452">
    <property type="entry name" value="ALPHA-GALACTOSIDASE/ALPHA-N-ACETYLGALACTOSAMINIDASE"/>
    <property type="match status" value="1"/>
</dbReference>
<dbReference type="AlphaFoldDB" id="A0AAD2CYR4"/>
<comment type="similarity">
    <text evidence="2">Belongs to the glycosyl hydrolase 27 family.</text>
</comment>
<protein>
    <recommendedName>
        <fullName evidence="3">alpha-galactosidase</fullName>
        <ecNumber evidence="3">3.2.1.22</ecNumber>
    </recommendedName>
</protein>
<sequence>MGLSTWSVFRAEINHTLIVELADSMVDLQLLEKGYTYFLMDAGWTAEKPNCPSCLSHRNETGHLYVDPTKFPNLKDTVDYVHQKGLLFGIWYGFEMCDDATFAKSTTNDDYAHHYATLDANFFASIGADALKHDICDAVVPNTTQGRQHNFEKFQAFGDALNATGRPMLYDVSLIVSKARETPAYDYNYVYSPEPYGQELVRSISNMWWSVPVNKYNCWKCCVHPQEFIVDDEEACNDPTKLPAWRGLLPILDIQDMKTPGWMGHWDWAGKAKGWNHLDQLSSCMGKSWYGPGLTPSEQVAQISLWAIMASPLIIPPDIRKIQIGEFCHFLIANPKMISVHQDLLGIPGRPVKSFYKDDDGTSKEIIIGQLWVRPLTGGAVAVVFFNRQEQPLRMEATWQELGLLSSSSNSTTTATTATTATTTTVVQGMNVWTDEIRQNISSPMMMVSVPPHAVSFWILTPKNTKEITKNDSSRIIRGSSQSRMKNIEGGTGTAGIVSR</sequence>
<gene>
    <name evidence="8" type="ORF">CYCCA115_LOCUS10095</name>
</gene>
<evidence type="ECO:0000256" key="2">
    <source>
        <dbReference type="ARBA" id="ARBA00009743"/>
    </source>
</evidence>
<dbReference type="GO" id="GO:0004557">
    <property type="term" value="F:alpha-galactosidase activity"/>
    <property type="evidence" value="ECO:0007669"/>
    <property type="project" value="UniProtKB-EC"/>
</dbReference>
<evidence type="ECO:0000256" key="1">
    <source>
        <dbReference type="ARBA" id="ARBA00001255"/>
    </source>
</evidence>
<evidence type="ECO:0000313" key="9">
    <source>
        <dbReference type="Proteomes" id="UP001295423"/>
    </source>
</evidence>
<evidence type="ECO:0000313" key="8">
    <source>
        <dbReference type="EMBL" id="CAJ1945953.1"/>
    </source>
</evidence>
<dbReference type="PANTHER" id="PTHR11452:SF33">
    <property type="entry name" value="ALPHA-GALACTOSIDASE 2"/>
    <property type="match status" value="1"/>
</dbReference>